<dbReference type="OMA" id="WTQEAND"/>
<dbReference type="Proteomes" id="UP000016923">
    <property type="component" value="Unassembled WGS sequence"/>
</dbReference>
<keyword evidence="5" id="KW-0449">Lipoprotein</keyword>
<feature type="compositionally biased region" description="Low complexity" evidence="6">
    <location>
        <begin position="443"/>
        <end position="461"/>
    </location>
</feature>
<keyword evidence="8" id="KW-1185">Reference proteome</keyword>
<comment type="subcellular location">
    <subcellularLocation>
        <location evidence="1 5">Cell membrane</location>
        <topology evidence="1 5">Lipid-anchor</topology>
        <topology evidence="1 5">GPI-anchor</topology>
    </subcellularLocation>
</comment>
<dbReference type="GO" id="GO:0071970">
    <property type="term" value="P:fungal-type cell wall (1-&gt;3)-beta-D-glucan biosynthetic process"/>
    <property type="evidence" value="ECO:0007669"/>
    <property type="project" value="TreeGrafter"/>
</dbReference>
<comment type="similarity">
    <text evidence="2 5">Belongs to the glycosyl hydrolase 72 family.</text>
</comment>
<dbReference type="OrthoDB" id="421038at2759"/>
<dbReference type="InterPro" id="IPR004886">
    <property type="entry name" value="Glucanosyltransferase"/>
</dbReference>
<evidence type="ECO:0000256" key="1">
    <source>
        <dbReference type="ARBA" id="ARBA00004609"/>
    </source>
</evidence>
<dbReference type="InterPro" id="IPR017853">
    <property type="entry name" value="GH"/>
</dbReference>
<dbReference type="GO" id="GO:0042124">
    <property type="term" value="F:1,3-beta-glucanosyltransferase activity"/>
    <property type="evidence" value="ECO:0007669"/>
    <property type="project" value="TreeGrafter"/>
</dbReference>
<dbReference type="eggNOG" id="ENOG502QRZZ">
    <property type="taxonomic scope" value="Eukaryota"/>
</dbReference>
<dbReference type="Pfam" id="PF03198">
    <property type="entry name" value="Glyco_hydro_72"/>
    <property type="match status" value="1"/>
</dbReference>
<keyword evidence="5 7" id="KW-0808">Transferase</keyword>
<dbReference type="SUPFAM" id="SSF51445">
    <property type="entry name" value="(Trans)glycosidases"/>
    <property type="match status" value="1"/>
</dbReference>
<proteinExistence type="inferred from homology"/>
<accession>S3D6I8</accession>
<dbReference type="GO" id="GO:0031505">
    <property type="term" value="P:fungal-type cell wall organization"/>
    <property type="evidence" value="ECO:0007669"/>
    <property type="project" value="TreeGrafter"/>
</dbReference>
<sequence>MRCLTLFTTATALFISVVSAVEYVKINGGQFVTESTGDRFEIIGVTYQPGGSSGFDGTSDPLTDADACLRDAILMQQLGVNTVRVYNVAVNVDHDECVSIFNAAGMYLLIDVNTGLSGQYLDRSDPSTTYTLAYLEHVFKVVEAFWSYPNVLGFFAGNEIINEDSTSEAPSYIRAVVRDMKEYISLHAPRTIGVGYAAADVDTMLTDTWNYLDCYLSNSTYSQIDFFGLNNYEWCGASTYTESGYDSIVSDFAGNNIPVFFSEYGCNNVRPRTFTNIPALYGDIMTELSGGLAYEYSEESSDYGLVAINSTTEVTLLEDYLFLTEEFLKIDMDLIQSVDASLASITTTTCSAALVTETGFSTDWDLPDRPSGGDSLVTSGLTSASQGSLTSVTETAMPVTVYNYTGSTVTGYNLVSMGCSDINYPGLVKTYTATAQTCSYATSTSTSSASSGSGDSSSATSGNRDLAHSNGLVLMGTFVAVFLATAVAL</sequence>
<protein>
    <recommendedName>
        <fullName evidence="5">1,3-beta-glucanosyltransferase</fullName>
        <ecNumber evidence="5">2.4.1.-</ecNumber>
    </recommendedName>
</protein>
<comment type="function">
    <text evidence="5">Splits internally a 1,3-beta-glucan molecule and transfers the newly generated reducing end (the donor) to the non-reducing end of another 1,3-beta-glucan molecule (the acceptor) forming a 1,3-beta linkage, resulting in the elongation of 1,3-beta-glucan chains in the cell wall.</text>
</comment>
<evidence type="ECO:0000256" key="5">
    <source>
        <dbReference type="RuleBase" id="RU361209"/>
    </source>
</evidence>
<dbReference type="PANTHER" id="PTHR31468">
    <property type="entry name" value="1,3-BETA-GLUCANOSYLTRANSFERASE GAS1"/>
    <property type="match status" value="1"/>
</dbReference>
<gene>
    <name evidence="7" type="ORF">F503_06801</name>
</gene>
<evidence type="ECO:0000313" key="8">
    <source>
        <dbReference type="Proteomes" id="UP000016923"/>
    </source>
</evidence>
<dbReference type="GO" id="GO:0098552">
    <property type="term" value="C:side of membrane"/>
    <property type="evidence" value="ECO:0007669"/>
    <property type="project" value="UniProtKB-KW"/>
</dbReference>
<evidence type="ECO:0000256" key="2">
    <source>
        <dbReference type="ARBA" id="ARBA00007528"/>
    </source>
</evidence>
<dbReference type="EC" id="2.4.1.-" evidence="5"/>
<dbReference type="VEuPathDB" id="FungiDB:F503_06801"/>
<keyword evidence="4" id="KW-0325">Glycoprotein</keyword>
<dbReference type="HOGENOM" id="CLU_021855_1_2_1"/>
<keyword evidence="3 5" id="KW-0732">Signal</keyword>
<dbReference type="Gene3D" id="3.20.20.80">
    <property type="entry name" value="Glycosidases"/>
    <property type="match status" value="1"/>
</dbReference>
<dbReference type="EMBL" id="KE148147">
    <property type="protein sequence ID" value="EPE09025.1"/>
    <property type="molecule type" value="Genomic_DNA"/>
</dbReference>
<evidence type="ECO:0000256" key="3">
    <source>
        <dbReference type="ARBA" id="ARBA00022729"/>
    </source>
</evidence>
<name>S3D6I8_OPHP1</name>
<keyword evidence="5" id="KW-0336">GPI-anchor</keyword>
<dbReference type="GO" id="GO:0005886">
    <property type="term" value="C:plasma membrane"/>
    <property type="evidence" value="ECO:0007669"/>
    <property type="project" value="UniProtKB-SubCell"/>
</dbReference>
<dbReference type="AlphaFoldDB" id="S3D6I8"/>
<keyword evidence="5" id="KW-0472">Membrane</keyword>
<evidence type="ECO:0000256" key="4">
    <source>
        <dbReference type="ARBA" id="ARBA00023180"/>
    </source>
</evidence>
<feature type="region of interest" description="Disordered" evidence="6">
    <location>
        <begin position="443"/>
        <end position="462"/>
    </location>
</feature>
<reference evidence="7 8" key="1">
    <citation type="journal article" date="2013" name="BMC Genomics">
        <title>The genome and transcriptome of the pine saprophyte Ophiostoma piceae, and a comparison with the bark beetle-associated pine pathogen Grosmannia clavigera.</title>
        <authorList>
            <person name="Haridas S."/>
            <person name="Wang Y."/>
            <person name="Lim L."/>
            <person name="Massoumi Alamouti S."/>
            <person name="Jackman S."/>
            <person name="Docking R."/>
            <person name="Robertson G."/>
            <person name="Birol I."/>
            <person name="Bohlmann J."/>
            <person name="Breuil C."/>
        </authorList>
    </citation>
    <scope>NUCLEOTIDE SEQUENCE [LARGE SCALE GENOMIC DNA]</scope>
    <source>
        <strain evidence="7 8">UAMH 11346</strain>
    </source>
</reference>
<dbReference type="PANTHER" id="PTHR31468:SF4">
    <property type="entry name" value="1,3-BETA-GLUCANOSYLTRANSFERASE GAS3-RELATED"/>
    <property type="match status" value="1"/>
</dbReference>
<feature type="signal peptide" evidence="5">
    <location>
        <begin position="1"/>
        <end position="20"/>
    </location>
</feature>
<evidence type="ECO:0000256" key="6">
    <source>
        <dbReference type="SAM" id="MobiDB-lite"/>
    </source>
</evidence>
<organism evidence="7 8">
    <name type="scientific">Ophiostoma piceae (strain UAMH 11346)</name>
    <name type="common">Sap stain fungus</name>
    <dbReference type="NCBI Taxonomy" id="1262450"/>
    <lineage>
        <taxon>Eukaryota</taxon>
        <taxon>Fungi</taxon>
        <taxon>Dikarya</taxon>
        <taxon>Ascomycota</taxon>
        <taxon>Pezizomycotina</taxon>
        <taxon>Sordariomycetes</taxon>
        <taxon>Sordariomycetidae</taxon>
        <taxon>Ophiostomatales</taxon>
        <taxon>Ophiostomataceae</taxon>
        <taxon>Ophiostoma</taxon>
    </lineage>
</organism>
<evidence type="ECO:0000313" key="7">
    <source>
        <dbReference type="EMBL" id="EPE09025.1"/>
    </source>
</evidence>
<feature type="chain" id="PRO_5005146303" description="1,3-beta-glucanosyltransferase" evidence="5">
    <location>
        <begin position="21"/>
        <end position="489"/>
    </location>
</feature>